<evidence type="ECO:0000313" key="2">
    <source>
        <dbReference type="Proteomes" id="UP000024376"/>
    </source>
</evidence>
<dbReference type="AlphaFoldDB" id="A0A024S819"/>
<organism evidence="1 2">
    <name type="scientific">Hypocrea jecorina (strain ATCC 56765 / BCRC 32924 / NRRL 11460 / Rut C-30)</name>
    <name type="common">Trichoderma reesei</name>
    <dbReference type="NCBI Taxonomy" id="1344414"/>
    <lineage>
        <taxon>Eukaryota</taxon>
        <taxon>Fungi</taxon>
        <taxon>Dikarya</taxon>
        <taxon>Ascomycota</taxon>
        <taxon>Pezizomycotina</taxon>
        <taxon>Sordariomycetes</taxon>
        <taxon>Hypocreomycetidae</taxon>
        <taxon>Hypocreales</taxon>
        <taxon>Hypocreaceae</taxon>
        <taxon>Trichoderma</taxon>
    </lineage>
</organism>
<proteinExistence type="predicted"/>
<accession>A0A024S819</accession>
<dbReference type="HOGENOM" id="CLU_3070368_0_0_1"/>
<name>A0A024S819_HYPJR</name>
<evidence type="ECO:0000313" key="1">
    <source>
        <dbReference type="EMBL" id="ETS01233.1"/>
    </source>
</evidence>
<dbReference type="EMBL" id="KI911149">
    <property type="protein sequence ID" value="ETS01233.1"/>
    <property type="molecule type" value="Genomic_DNA"/>
</dbReference>
<sequence length="53" mass="6306">MLPSERRRWTDNNQTPPEWCAMTAYGELVCMIDDGIYCIYSLHWRGKLFHTQA</sequence>
<gene>
    <name evidence="1" type="ORF">M419DRAFT_119384</name>
</gene>
<dbReference type="KEGG" id="trr:M419DRAFT_119384"/>
<dbReference type="Proteomes" id="UP000024376">
    <property type="component" value="Unassembled WGS sequence"/>
</dbReference>
<reference evidence="2" key="1">
    <citation type="journal article" date="2013" name="Ind. Biotechnol.">
        <title>Comparative genomics analysis of Trichoderma reesei strains.</title>
        <authorList>
            <person name="Koike H."/>
            <person name="Aerts A."/>
            <person name="LaButti K."/>
            <person name="Grigoriev I.V."/>
            <person name="Baker S.E."/>
        </authorList>
    </citation>
    <scope>NUCLEOTIDE SEQUENCE [LARGE SCALE GENOMIC DNA]</scope>
    <source>
        <strain evidence="2">ATCC 56765 / BCRC 32924 / NRRL 11460 / Rut C-30</strain>
    </source>
</reference>
<protein>
    <submittedName>
        <fullName evidence="1">Uncharacterized protein</fullName>
    </submittedName>
</protein>